<dbReference type="PANTHER" id="PTHR30329:SF21">
    <property type="entry name" value="LIPOPROTEIN YIAD-RELATED"/>
    <property type="match status" value="1"/>
</dbReference>
<keyword evidence="2 4" id="KW-0472">Membrane</keyword>
<comment type="subcellular location">
    <subcellularLocation>
        <location evidence="1">Cell outer membrane</location>
    </subcellularLocation>
</comment>
<evidence type="ECO:0000313" key="7">
    <source>
        <dbReference type="EMBL" id="GAA3701286.1"/>
    </source>
</evidence>
<dbReference type="InterPro" id="IPR036737">
    <property type="entry name" value="OmpA-like_sf"/>
</dbReference>
<keyword evidence="3" id="KW-0998">Cell outer membrane</keyword>
<feature type="domain" description="OmpA-like" evidence="6">
    <location>
        <begin position="65"/>
        <end position="182"/>
    </location>
</feature>
<dbReference type="PROSITE" id="PS51123">
    <property type="entry name" value="OMPA_2"/>
    <property type="match status" value="1"/>
</dbReference>
<feature type="chain" id="PRO_5045989288" evidence="5">
    <location>
        <begin position="23"/>
        <end position="199"/>
    </location>
</feature>
<evidence type="ECO:0000256" key="1">
    <source>
        <dbReference type="ARBA" id="ARBA00004442"/>
    </source>
</evidence>
<dbReference type="Gene3D" id="3.30.1330.60">
    <property type="entry name" value="OmpA-like domain"/>
    <property type="match status" value="1"/>
</dbReference>
<keyword evidence="5" id="KW-0732">Signal</keyword>
<dbReference type="InterPro" id="IPR006665">
    <property type="entry name" value="OmpA-like"/>
</dbReference>
<dbReference type="InterPro" id="IPR006664">
    <property type="entry name" value="OMP_bac"/>
</dbReference>
<dbReference type="CDD" id="cd07185">
    <property type="entry name" value="OmpA_C-like"/>
    <property type="match status" value="1"/>
</dbReference>
<comment type="caution">
    <text evidence="7">The sequence shown here is derived from an EMBL/GenBank/DDBJ whole genome shotgun (WGS) entry which is preliminary data.</text>
</comment>
<name>A0ABP7DCB3_9GAMM</name>
<evidence type="ECO:0000259" key="6">
    <source>
        <dbReference type="PROSITE" id="PS51123"/>
    </source>
</evidence>
<evidence type="ECO:0000256" key="4">
    <source>
        <dbReference type="PROSITE-ProRule" id="PRU00473"/>
    </source>
</evidence>
<proteinExistence type="predicted"/>
<sequence>MKTWILLALMFPLMACTSLTTAPEQETVPAYDLTDIDRDGVIAARDNCLDSVTNSEVDNGGCGGSAYKALQQDIIILFAHDSSKITQKYRNEINQMATFMEQNTELKLLLEGHASKVGSDEYNLALSKRRAEAARRALMKAGIEGNRLEIIGYGESNPLLMGDDEQSAAANRRVVGALASMKEGVRMRWNVYSVEHSDK</sequence>
<evidence type="ECO:0000256" key="5">
    <source>
        <dbReference type="SAM" id="SignalP"/>
    </source>
</evidence>
<evidence type="ECO:0000256" key="3">
    <source>
        <dbReference type="ARBA" id="ARBA00023237"/>
    </source>
</evidence>
<accession>A0ABP7DCB3</accession>
<feature type="signal peptide" evidence="5">
    <location>
        <begin position="1"/>
        <end position="22"/>
    </location>
</feature>
<evidence type="ECO:0000256" key="2">
    <source>
        <dbReference type="ARBA" id="ARBA00023136"/>
    </source>
</evidence>
<evidence type="ECO:0000313" key="8">
    <source>
        <dbReference type="Proteomes" id="UP001501479"/>
    </source>
</evidence>
<keyword evidence="8" id="KW-1185">Reference proteome</keyword>
<protein>
    <submittedName>
        <fullName evidence="7">OmpA family protein</fullName>
    </submittedName>
</protein>
<gene>
    <name evidence="7" type="ORF">GCM10022421_04730</name>
</gene>
<dbReference type="EMBL" id="BAABDS010000005">
    <property type="protein sequence ID" value="GAA3701286.1"/>
    <property type="molecule type" value="Genomic_DNA"/>
</dbReference>
<dbReference type="PRINTS" id="PR01021">
    <property type="entry name" value="OMPADOMAIN"/>
</dbReference>
<dbReference type="SUPFAM" id="SSF103088">
    <property type="entry name" value="OmpA-like"/>
    <property type="match status" value="1"/>
</dbReference>
<dbReference type="InterPro" id="IPR050330">
    <property type="entry name" value="Bact_OuterMem_StrucFunc"/>
</dbReference>
<reference evidence="8" key="1">
    <citation type="journal article" date="2019" name="Int. J. Syst. Evol. Microbiol.">
        <title>The Global Catalogue of Microorganisms (GCM) 10K type strain sequencing project: providing services to taxonomists for standard genome sequencing and annotation.</title>
        <authorList>
            <consortium name="The Broad Institute Genomics Platform"/>
            <consortium name="The Broad Institute Genome Sequencing Center for Infectious Disease"/>
            <person name="Wu L."/>
            <person name="Ma J."/>
        </authorList>
    </citation>
    <scope>NUCLEOTIDE SEQUENCE [LARGE SCALE GENOMIC DNA]</scope>
    <source>
        <strain evidence="8">JCM 17329</strain>
    </source>
</reference>
<dbReference type="Proteomes" id="UP001501479">
    <property type="component" value="Unassembled WGS sequence"/>
</dbReference>
<dbReference type="PANTHER" id="PTHR30329">
    <property type="entry name" value="STATOR ELEMENT OF FLAGELLAR MOTOR COMPLEX"/>
    <property type="match status" value="1"/>
</dbReference>
<dbReference type="Pfam" id="PF00691">
    <property type="entry name" value="OmpA"/>
    <property type="match status" value="1"/>
</dbReference>
<organism evidence="7 8">
    <name type="scientific">Oceanisphaera sediminis</name>
    <dbReference type="NCBI Taxonomy" id="981381"/>
    <lineage>
        <taxon>Bacteria</taxon>
        <taxon>Pseudomonadati</taxon>
        <taxon>Pseudomonadota</taxon>
        <taxon>Gammaproteobacteria</taxon>
        <taxon>Aeromonadales</taxon>
        <taxon>Aeromonadaceae</taxon>
        <taxon>Oceanisphaera</taxon>
    </lineage>
</organism>